<name>A0A7K0KDB5_9BACT</name>
<evidence type="ECO:0000256" key="2">
    <source>
        <dbReference type="ARBA" id="ARBA00023315"/>
    </source>
</evidence>
<keyword evidence="2" id="KW-0012">Acyltransferase</keyword>
<dbReference type="PROSITE" id="PS51186">
    <property type="entry name" value="GNAT"/>
    <property type="match status" value="1"/>
</dbReference>
<gene>
    <name evidence="4" type="ORF">FYJ73_04420</name>
</gene>
<dbReference type="EMBL" id="VUNG01000006">
    <property type="protein sequence ID" value="MST83921.1"/>
    <property type="molecule type" value="Genomic_DNA"/>
</dbReference>
<dbReference type="Pfam" id="PF00583">
    <property type="entry name" value="Acetyltransf_1"/>
    <property type="match status" value="1"/>
</dbReference>
<dbReference type="Proteomes" id="UP000438914">
    <property type="component" value="Unassembled WGS sequence"/>
</dbReference>
<dbReference type="InterPro" id="IPR050680">
    <property type="entry name" value="YpeA/RimI_acetyltransf"/>
</dbReference>
<sequence length="193" mass="21869">MNIIPASAEQAESIASLIMMAMNHECCQNFAGPQHSLADFHRMMTTLVRREDSQYSYRNAWVALDDKTKNGKPVVAGVIVGYDGADLRRLREAFLQAAKKYLDQDFSGMDDETQAGEYYIDSLAVDTRYRHQGLATLLLRKLIDQKGRKQPVGLLVDKGNPSAERLYHRLGFEYVNDTTWGGHEMRHLQTTIS</sequence>
<reference evidence="4 5" key="1">
    <citation type="submission" date="2019-08" db="EMBL/GenBank/DDBJ databases">
        <title>In-depth cultivation of the pig gut microbiome towards novel bacterial diversity and tailored functional studies.</title>
        <authorList>
            <person name="Wylensek D."/>
            <person name="Hitch T.C.A."/>
            <person name="Clavel T."/>
        </authorList>
    </citation>
    <scope>NUCLEOTIDE SEQUENCE [LARGE SCALE GENOMIC DNA]</scope>
    <source>
        <strain evidence="4 5">LKV-178-WT-2A</strain>
    </source>
</reference>
<feature type="domain" description="N-acetyltransferase" evidence="3">
    <location>
        <begin position="116"/>
        <end position="190"/>
    </location>
</feature>
<proteinExistence type="predicted"/>
<dbReference type="PANTHER" id="PTHR43420:SF47">
    <property type="entry name" value="N-ACETYLTRANSFERASE DOMAIN-CONTAINING PROTEIN"/>
    <property type="match status" value="1"/>
</dbReference>
<dbReference type="SUPFAM" id="SSF55729">
    <property type="entry name" value="Acyl-CoA N-acyltransferases (Nat)"/>
    <property type="match status" value="1"/>
</dbReference>
<evidence type="ECO:0000313" key="5">
    <source>
        <dbReference type="Proteomes" id="UP000438914"/>
    </source>
</evidence>
<protein>
    <submittedName>
        <fullName evidence="4">GNAT family N-acetyltransferase</fullName>
    </submittedName>
</protein>
<accession>A0A7K0KDB5</accession>
<dbReference type="RefSeq" id="WP_154533499.1">
    <property type="nucleotide sequence ID" value="NZ_VUNG01000006.1"/>
</dbReference>
<dbReference type="InterPro" id="IPR016181">
    <property type="entry name" value="Acyl_CoA_acyltransferase"/>
</dbReference>
<organism evidence="4 5">
    <name type="scientific">Hallella mizrahii</name>
    <dbReference type="NCBI Taxonomy" id="2606637"/>
    <lineage>
        <taxon>Bacteria</taxon>
        <taxon>Pseudomonadati</taxon>
        <taxon>Bacteroidota</taxon>
        <taxon>Bacteroidia</taxon>
        <taxon>Bacteroidales</taxon>
        <taxon>Prevotellaceae</taxon>
        <taxon>Hallella</taxon>
    </lineage>
</organism>
<dbReference type="InterPro" id="IPR000182">
    <property type="entry name" value="GNAT_dom"/>
</dbReference>
<keyword evidence="1 4" id="KW-0808">Transferase</keyword>
<evidence type="ECO:0000259" key="3">
    <source>
        <dbReference type="PROSITE" id="PS51186"/>
    </source>
</evidence>
<dbReference type="GO" id="GO:0016747">
    <property type="term" value="F:acyltransferase activity, transferring groups other than amino-acyl groups"/>
    <property type="evidence" value="ECO:0007669"/>
    <property type="project" value="InterPro"/>
</dbReference>
<evidence type="ECO:0000256" key="1">
    <source>
        <dbReference type="ARBA" id="ARBA00022679"/>
    </source>
</evidence>
<dbReference type="CDD" id="cd04301">
    <property type="entry name" value="NAT_SF"/>
    <property type="match status" value="1"/>
</dbReference>
<evidence type="ECO:0000313" key="4">
    <source>
        <dbReference type="EMBL" id="MST83921.1"/>
    </source>
</evidence>
<comment type="caution">
    <text evidence="4">The sequence shown here is derived from an EMBL/GenBank/DDBJ whole genome shotgun (WGS) entry which is preliminary data.</text>
</comment>
<dbReference type="PANTHER" id="PTHR43420">
    <property type="entry name" value="ACETYLTRANSFERASE"/>
    <property type="match status" value="1"/>
</dbReference>
<dbReference type="Gene3D" id="3.40.630.30">
    <property type="match status" value="1"/>
</dbReference>
<dbReference type="AlphaFoldDB" id="A0A7K0KDB5"/>
<keyword evidence="5" id="KW-1185">Reference proteome</keyword>